<feature type="non-terminal residue" evidence="1">
    <location>
        <position position="1"/>
    </location>
</feature>
<comment type="caution">
    <text evidence="1">The sequence shown here is derived from an EMBL/GenBank/DDBJ whole genome shotgun (WGS) entry which is preliminary data.</text>
</comment>
<organism evidence="1 2">
    <name type="scientific">Lipomyces orientalis</name>
    <dbReference type="NCBI Taxonomy" id="1233043"/>
    <lineage>
        <taxon>Eukaryota</taxon>
        <taxon>Fungi</taxon>
        <taxon>Dikarya</taxon>
        <taxon>Ascomycota</taxon>
        <taxon>Saccharomycotina</taxon>
        <taxon>Lipomycetes</taxon>
        <taxon>Lipomycetales</taxon>
        <taxon>Lipomycetaceae</taxon>
        <taxon>Lipomyces</taxon>
    </lineage>
</organism>
<proteinExistence type="predicted"/>
<sequence>NTRNLQLTKGSTGDNGLTRHKLAADGTFQETAQLNYTWIVTQIVDQHEGHQLESINPEAYPEYRPLDAATREAMLDAVRHSTASFNTIAAVLNTTHGLSLLGRNVYNRSDDYTQKKGTSTAKFETL</sequence>
<evidence type="ECO:0000313" key="1">
    <source>
        <dbReference type="EMBL" id="KAK9318843.1"/>
    </source>
</evidence>
<gene>
    <name evidence="1" type="ORF">V1517DRAFT_267276</name>
</gene>
<dbReference type="Proteomes" id="UP001489719">
    <property type="component" value="Unassembled WGS sequence"/>
</dbReference>
<keyword evidence="2" id="KW-1185">Reference proteome</keyword>
<reference evidence="2" key="1">
    <citation type="journal article" date="2024" name="Front. Bioeng. Biotechnol.">
        <title>Genome-scale model development and genomic sequencing of the oleaginous clade Lipomyces.</title>
        <authorList>
            <person name="Czajka J.J."/>
            <person name="Han Y."/>
            <person name="Kim J."/>
            <person name="Mondo S.J."/>
            <person name="Hofstad B.A."/>
            <person name="Robles A."/>
            <person name="Haridas S."/>
            <person name="Riley R."/>
            <person name="LaButti K."/>
            <person name="Pangilinan J."/>
            <person name="Andreopoulos W."/>
            <person name="Lipzen A."/>
            <person name="Yan J."/>
            <person name="Wang M."/>
            <person name="Ng V."/>
            <person name="Grigoriev I.V."/>
            <person name="Spatafora J.W."/>
            <person name="Magnuson J.K."/>
            <person name="Baker S.E."/>
            <person name="Pomraning K.R."/>
        </authorList>
    </citation>
    <scope>NUCLEOTIDE SEQUENCE [LARGE SCALE GENOMIC DNA]</scope>
    <source>
        <strain evidence="2">CBS 10300</strain>
    </source>
</reference>
<evidence type="ECO:0000313" key="2">
    <source>
        <dbReference type="Proteomes" id="UP001489719"/>
    </source>
</evidence>
<protein>
    <submittedName>
        <fullName evidence="1">Uncharacterized protein</fullName>
    </submittedName>
</protein>
<dbReference type="EMBL" id="MU970288">
    <property type="protein sequence ID" value="KAK9318843.1"/>
    <property type="molecule type" value="Genomic_DNA"/>
</dbReference>
<name>A0ACC3TCM2_9ASCO</name>
<accession>A0ACC3TCM2</accession>